<dbReference type="InterPro" id="IPR036909">
    <property type="entry name" value="Cyt_c-like_dom_sf"/>
</dbReference>
<dbReference type="Gene3D" id="1.10.760.10">
    <property type="entry name" value="Cytochrome c-like domain"/>
    <property type="match status" value="2"/>
</dbReference>
<organism evidence="10 11">
    <name type="scientific">Ramlibacter aquaticus</name>
    <dbReference type="NCBI Taxonomy" id="2780094"/>
    <lineage>
        <taxon>Bacteria</taxon>
        <taxon>Pseudomonadati</taxon>
        <taxon>Pseudomonadota</taxon>
        <taxon>Betaproteobacteria</taxon>
        <taxon>Burkholderiales</taxon>
        <taxon>Comamonadaceae</taxon>
        <taxon>Ramlibacter</taxon>
    </lineage>
</organism>
<keyword evidence="11" id="KW-1185">Reference proteome</keyword>
<dbReference type="PANTHER" id="PTHR33751">
    <property type="entry name" value="CBB3-TYPE CYTOCHROME C OXIDASE SUBUNIT FIXP"/>
    <property type="match status" value="1"/>
</dbReference>
<feature type="domain" description="Cytochrome c" evidence="9">
    <location>
        <begin position="128"/>
        <end position="216"/>
    </location>
</feature>
<evidence type="ECO:0000256" key="2">
    <source>
        <dbReference type="ARBA" id="ARBA00022448"/>
    </source>
</evidence>
<keyword evidence="7 8" id="KW-0408">Iron</keyword>
<dbReference type="RefSeq" id="WP_193779860.1">
    <property type="nucleotide sequence ID" value="NZ_JADDOJ010000020.1"/>
</dbReference>
<dbReference type="InterPro" id="IPR024167">
    <property type="entry name" value="Cytochrome_c4-like"/>
</dbReference>
<dbReference type="Pfam" id="PF00034">
    <property type="entry name" value="Cytochrom_C"/>
    <property type="match status" value="2"/>
</dbReference>
<dbReference type="SUPFAM" id="SSF46626">
    <property type="entry name" value="Cytochrome c"/>
    <property type="match status" value="2"/>
</dbReference>
<keyword evidence="4 8" id="KW-0479">Metal-binding</keyword>
<name>A0ABR9SD86_9BURK</name>
<evidence type="ECO:0000256" key="5">
    <source>
        <dbReference type="ARBA" id="ARBA00022764"/>
    </source>
</evidence>
<protein>
    <submittedName>
        <fullName evidence="10">Cytochrome c4</fullName>
    </submittedName>
</protein>
<accession>A0ABR9SD86</accession>
<sequence>MRDIFTRTATVAGLLALGLLGACSDLSRSRNLADPRVPAQVLAQQVCVNCHGIDGRSISPNFPNLAAQPAEYLAVQLKAFRSHDRADPEGYEYMWGLSRSLSDAQLQGLAEYFAAQPAPPAVLQGSEASRERGAKLFREGAPGSGQPACAACHGERAQGQATFPRLAGQHGDYLYRQLHVISETDQRPASAIMKPAAHALSPKDMRDVANYLQALGG</sequence>
<dbReference type="PIRSF" id="PIRSF000005">
    <property type="entry name" value="Cytochrome_c4"/>
    <property type="match status" value="1"/>
</dbReference>
<dbReference type="PANTHER" id="PTHR33751:SF9">
    <property type="entry name" value="CYTOCHROME C4"/>
    <property type="match status" value="1"/>
</dbReference>
<evidence type="ECO:0000256" key="1">
    <source>
        <dbReference type="ARBA" id="ARBA00004418"/>
    </source>
</evidence>
<evidence type="ECO:0000256" key="7">
    <source>
        <dbReference type="ARBA" id="ARBA00023004"/>
    </source>
</evidence>
<keyword evidence="2" id="KW-0813">Transport</keyword>
<keyword evidence="6" id="KW-0249">Electron transport</keyword>
<evidence type="ECO:0000256" key="3">
    <source>
        <dbReference type="ARBA" id="ARBA00022617"/>
    </source>
</evidence>
<keyword evidence="3 8" id="KW-0349">Heme</keyword>
<dbReference type="InterPro" id="IPR050597">
    <property type="entry name" value="Cytochrome_c_Oxidase_Subunit"/>
</dbReference>
<dbReference type="PROSITE" id="PS51257">
    <property type="entry name" value="PROKAR_LIPOPROTEIN"/>
    <property type="match status" value="1"/>
</dbReference>
<reference evidence="10 11" key="1">
    <citation type="submission" date="2020-10" db="EMBL/GenBank/DDBJ databases">
        <title>Draft genome of Ramlibacter aquaticus LMG 30558.</title>
        <authorList>
            <person name="Props R."/>
        </authorList>
    </citation>
    <scope>NUCLEOTIDE SEQUENCE [LARGE SCALE GENOMIC DNA]</scope>
    <source>
        <strain evidence="10 11">LMG 30558</strain>
    </source>
</reference>
<evidence type="ECO:0000256" key="4">
    <source>
        <dbReference type="ARBA" id="ARBA00022723"/>
    </source>
</evidence>
<evidence type="ECO:0000256" key="6">
    <source>
        <dbReference type="ARBA" id="ARBA00022982"/>
    </source>
</evidence>
<evidence type="ECO:0000313" key="11">
    <source>
        <dbReference type="Proteomes" id="UP000715965"/>
    </source>
</evidence>
<dbReference type="EMBL" id="JADDOJ010000020">
    <property type="protein sequence ID" value="MBE7940316.1"/>
    <property type="molecule type" value="Genomic_DNA"/>
</dbReference>
<evidence type="ECO:0000256" key="8">
    <source>
        <dbReference type="PROSITE-ProRule" id="PRU00433"/>
    </source>
</evidence>
<evidence type="ECO:0000313" key="10">
    <source>
        <dbReference type="EMBL" id="MBE7940316.1"/>
    </source>
</evidence>
<dbReference type="Proteomes" id="UP000715965">
    <property type="component" value="Unassembled WGS sequence"/>
</dbReference>
<evidence type="ECO:0000259" key="9">
    <source>
        <dbReference type="PROSITE" id="PS51007"/>
    </source>
</evidence>
<keyword evidence="5" id="KW-0574">Periplasm</keyword>
<comment type="subcellular location">
    <subcellularLocation>
        <location evidence="1">Periplasm</location>
    </subcellularLocation>
</comment>
<dbReference type="PROSITE" id="PS51007">
    <property type="entry name" value="CYTC"/>
    <property type="match status" value="2"/>
</dbReference>
<gene>
    <name evidence="10" type="ORF">IM725_07010</name>
</gene>
<dbReference type="InterPro" id="IPR009056">
    <property type="entry name" value="Cyt_c-like_dom"/>
</dbReference>
<comment type="caution">
    <text evidence="10">The sequence shown here is derived from an EMBL/GenBank/DDBJ whole genome shotgun (WGS) entry which is preliminary data.</text>
</comment>
<feature type="domain" description="Cytochrome c" evidence="9">
    <location>
        <begin position="33"/>
        <end position="117"/>
    </location>
</feature>
<proteinExistence type="predicted"/>